<dbReference type="CDD" id="cd00586">
    <property type="entry name" value="4HBT"/>
    <property type="match status" value="1"/>
</dbReference>
<dbReference type="InterPro" id="IPR050563">
    <property type="entry name" value="4-hydroxybenzoyl-CoA_TE"/>
</dbReference>
<dbReference type="RefSeq" id="WP_382409600.1">
    <property type="nucleotide sequence ID" value="NZ_JBHSGU010000005.1"/>
</dbReference>
<evidence type="ECO:0000313" key="3">
    <source>
        <dbReference type="EMBL" id="MFC4701086.1"/>
    </source>
</evidence>
<keyword evidence="4" id="KW-1185">Reference proteome</keyword>
<comment type="similarity">
    <text evidence="1">Belongs to the 4-hydroxybenzoyl-CoA thioesterase family.</text>
</comment>
<evidence type="ECO:0000256" key="2">
    <source>
        <dbReference type="ARBA" id="ARBA00022801"/>
    </source>
</evidence>
<evidence type="ECO:0000313" key="4">
    <source>
        <dbReference type="Proteomes" id="UP001595897"/>
    </source>
</evidence>
<comment type="caution">
    <text evidence="3">The sequence shown here is derived from an EMBL/GenBank/DDBJ whole genome shotgun (WGS) entry which is preliminary data.</text>
</comment>
<dbReference type="InterPro" id="IPR029069">
    <property type="entry name" value="HotDog_dom_sf"/>
</dbReference>
<dbReference type="PANTHER" id="PTHR31793">
    <property type="entry name" value="4-HYDROXYBENZOYL-COA THIOESTERASE FAMILY MEMBER"/>
    <property type="match status" value="1"/>
</dbReference>
<organism evidence="3 4">
    <name type="scientific">Glaciecola siphonariae</name>
    <dbReference type="NCBI Taxonomy" id="521012"/>
    <lineage>
        <taxon>Bacteria</taxon>
        <taxon>Pseudomonadati</taxon>
        <taxon>Pseudomonadota</taxon>
        <taxon>Gammaproteobacteria</taxon>
        <taxon>Alteromonadales</taxon>
        <taxon>Alteromonadaceae</taxon>
        <taxon>Glaciecola</taxon>
    </lineage>
</organism>
<dbReference type="EMBL" id="JBHSGU010000005">
    <property type="protein sequence ID" value="MFC4701086.1"/>
    <property type="molecule type" value="Genomic_DNA"/>
</dbReference>
<dbReference type="Pfam" id="PF13279">
    <property type="entry name" value="4HBT_2"/>
    <property type="match status" value="1"/>
</dbReference>
<dbReference type="SUPFAM" id="SSF54637">
    <property type="entry name" value="Thioesterase/thiol ester dehydrase-isomerase"/>
    <property type="match status" value="1"/>
</dbReference>
<proteinExistence type="inferred from homology"/>
<gene>
    <name evidence="3" type="ORF">ACFO4O_13010</name>
</gene>
<dbReference type="Gene3D" id="3.10.129.10">
    <property type="entry name" value="Hotdog Thioesterase"/>
    <property type="match status" value="1"/>
</dbReference>
<name>A0ABV9LYX1_9ALTE</name>
<keyword evidence="2 3" id="KW-0378">Hydrolase</keyword>
<sequence length="131" mass="14990">MLTETFAVRFYETDALKHVSNTVLVGWFEAARFPIFKIFTPTLDLDNWPLILANYNVDFLQQIFMDAEVTVKTGISRIGNSSFVVYQELWQSEELKAKGTTTLVHFDYQTQRSAAIGDDARAKLNELFVEA</sequence>
<evidence type="ECO:0000256" key="1">
    <source>
        <dbReference type="ARBA" id="ARBA00005953"/>
    </source>
</evidence>
<dbReference type="PANTHER" id="PTHR31793:SF27">
    <property type="entry name" value="NOVEL THIOESTERASE SUPERFAMILY DOMAIN AND SAPOSIN A-TYPE DOMAIN CONTAINING PROTEIN (0610012H03RIK)"/>
    <property type="match status" value="1"/>
</dbReference>
<dbReference type="EC" id="3.1.2.-" evidence="3"/>
<dbReference type="Proteomes" id="UP001595897">
    <property type="component" value="Unassembled WGS sequence"/>
</dbReference>
<reference evidence="4" key="1">
    <citation type="journal article" date="2019" name="Int. J. Syst. Evol. Microbiol.">
        <title>The Global Catalogue of Microorganisms (GCM) 10K type strain sequencing project: providing services to taxonomists for standard genome sequencing and annotation.</title>
        <authorList>
            <consortium name="The Broad Institute Genomics Platform"/>
            <consortium name="The Broad Institute Genome Sequencing Center for Infectious Disease"/>
            <person name="Wu L."/>
            <person name="Ma J."/>
        </authorList>
    </citation>
    <scope>NUCLEOTIDE SEQUENCE [LARGE SCALE GENOMIC DNA]</scope>
    <source>
        <strain evidence="4">KACC 12507</strain>
    </source>
</reference>
<protein>
    <submittedName>
        <fullName evidence="3">Acyl-CoA thioesterase</fullName>
        <ecNumber evidence="3">3.1.2.-</ecNumber>
    </submittedName>
</protein>
<dbReference type="GO" id="GO:0016787">
    <property type="term" value="F:hydrolase activity"/>
    <property type="evidence" value="ECO:0007669"/>
    <property type="project" value="UniProtKB-KW"/>
</dbReference>
<accession>A0ABV9LYX1</accession>